<gene>
    <name evidence="2" type="ORF">FJTKL_03949</name>
</gene>
<dbReference type="Proteomes" id="UP001600888">
    <property type="component" value="Unassembled WGS sequence"/>
</dbReference>
<accession>A0ABR4F1M7</accession>
<sequence length="93" mass="10139">MPTCQGALLRHSGCWRWVSPANIDSSLPRVEVKTLGTFEDGTIPSLNSPVREARPCGASAHLRGPSLPTWKHSSRPNCPLKQLDSKENTGIFS</sequence>
<protein>
    <submittedName>
        <fullName evidence="2">Uncharacterized protein</fullName>
    </submittedName>
</protein>
<reference evidence="2 3" key="1">
    <citation type="submission" date="2024-03" db="EMBL/GenBank/DDBJ databases">
        <title>A high-quality draft genome sequence of Diaporthe vaccinii, a causative agent of upright dieback and viscid rot disease in cranberry plants.</title>
        <authorList>
            <person name="Sarrasin M."/>
            <person name="Lang B.F."/>
            <person name="Burger G."/>
        </authorList>
    </citation>
    <scope>NUCLEOTIDE SEQUENCE [LARGE SCALE GENOMIC DNA]</scope>
    <source>
        <strain evidence="2 3">IS7</strain>
    </source>
</reference>
<keyword evidence="3" id="KW-1185">Reference proteome</keyword>
<evidence type="ECO:0000313" key="2">
    <source>
        <dbReference type="EMBL" id="KAL2288590.1"/>
    </source>
</evidence>
<dbReference type="EMBL" id="JBAWTH010000016">
    <property type="protein sequence ID" value="KAL2288590.1"/>
    <property type="molecule type" value="Genomic_DNA"/>
</dbReference>
<evidence type="ECO:0000313" key="3">
    <source>
        <dbReference type="Proteomes" id="UP001600888"/>
    </source>
</evidence>
<feature type="region of interest" description="Disordered" evidence="1">
    <location>
        <begin position="62"/>
        <end position="93"/>
    </location>
</feature>
<organism evidence="2 3">
    <name type="scientific">Diaporthe vaccinii</name>
    <dbReference type="NCBI Taxonomy" id="105482"/>
    <lineage>
        <taxon>Eukaryota</taxon>
        <taxon>Fungi</taxon>
        <taxon>Dikarya</taxon>
        <taxon>Ascomycota</taxon>
        <taxon>Pezizomycotina</taxon>
        <taxon>Sordariomycetes</taxon>
        <taxon>Sordariomycetidae</taxon>
        <taxon>Diaporthales</taxon>
        <taxon>Diaporthaceae</taxon>
        <taxon>Diaporthe</taxon>
        <taxon>Diaporthe eres species complex</taxon>
    </lineage>
</organism>
<comment type="caution">
    <text evidence="2">The sequence shown here is derived from an EMBL/GenBank/DDBJ whole genome shotgun (WGS) entry which is preliminary data.</text>
</comment>
<name>A0ABR4F1M7_9PEZI</name>
<proteinExistence type="predicted"/>
<evidence type="ECO:0000256" key="1">
    <source>
        <dbReference type="SAM" id="MobiDB-lite"/>
    </source>
</evidence>